<sequence>MRAKSNYIDPEQFKLIINNLGSLNLRKWSTVDVEFLFKISYWCGLRMLEATKLKKEDFDLVNREVYLGLTKGKKNQYAPIPVPFIPELNQYLLSKPNGQLLPKCNPQIVRLWTRKLGKLLDIPAWTTPQMETGEKTRTHIFRKSIAKDMLYGTHGQKAPLNVVQKHLRHSDLNTTSKYLQVSIEDVKNYWDTTN</sequence>
<evidence type="ECO:0000256" key="1">
    <source>
        <dbReference type="ARBA" id="ARBA00008857"/>
    </source>
</evidence>
<dbReference type="InterPro" id="IPR011010">
    <property type="entry name" value="DNA_brk_join_enz"/>
</dbReference>
<dbReference type="GO" id="GO:0006310">
    <property type="term" value="P:DNA recombination"/>
    <property type="evidence" value="ECO:0007669"/>
    <property type="project" value="UniProtKB-KW"/>
</dbReference>
<reference evidence="4" key="1">
    <citation type="journal article" date="2024" name="Environ. Microbiol. Rep.">
        <title>Hiding in plain sight: The discovery of complete genomes of 11 hypothetical spindle-shaped viruses that putatively infect mesophilic ammonia-oxidizing archaea.</title>
        <authorList>
            <person name="Ni Y."/>
            <person name="Xu T."/>
            <person name="Yan S."/>
            <person name="Chen L."/>
            <person name="Wang Y."/>
        </authorList>
    </citation>
    <scope>NUCLEOTIDE SEQUENCE</scope>
    <source>
        <strain evidence="4">NBD1</strain>
    </source>
</reference>
<evidence type="ECO:0000313" key="4">
    <source>
        <dbReference type="EMBL" id="DBA51941.1"/>
    </source>
</evidence>
<dbReference type="SUPFAM" id="SSF56349">
    <property type="entry name" value="DNA breaking-rejoining enzymes"/>
    <property type="match status" value="1"/>
</dbReference>
<evidence type="ECO:0000259" key="3">
    <source>
        <dbReference type="PROSITE" id="PS51898"/>
    </source>
</evidence>
<dbReference type="InterPro" id="IPR013762">
    <property type="entry name" value="Integrase-like_cat_sf"/>
</dbReference>
<feature type="domain" description="Tyr recombinase" evidence="3">
    <location>
        <begin position="3"/>
        <end position="191"/>
    </location>
</feature>
<keyword evidence="2" id="KW-0233">DNA recombination</keyword>
<name>A0AAT9J7C6_9VIRU</name>
<dbReference type="PROSITE" id="PS51898">
    <property type="entry name" value="TYR_RECOMBINASE"/>
    <property type="match status" value="1"/>
</dbReference>
<protein>
    <submittedName>
        <fullName evidence="4">ORF25</fullName>
    </submittedName>
</protein>
<comment type="similarity">
    <text evidence="1">Belongs to the 'phage' integrase family.</text>
</comment>
<dbReference type="CDD" id="cd00397">
    <property type="entry name" value="DNA_BRE_C"/>
    <property type="match status" value="1"/>
</dbReference>
<organism evidence="4">
    <name type="scientific">Nitrosopumilaceae spindle-shaped virus</name>
    <dbReference type="NCBI Taxonomy" id="3065433"/>
    <lineage>
        <taxon>Viruses</taxon>
    </lineage>
</organism>
<dbReference type="InterPro" id="IPR002104">
    <property type="entry name" value="Integrase_catalytic"/>
</dbReference>
<reference evidence="4" key="2">
    <citation type="submission" date="2024-03" db="EMBL/GenBank/DDBJ databases">
        <authorList>
            <person name="Ni Y."/>
            <person name="Xu T."/>
            <person name="Yan S."/>
            <person name="Chen L."/>
            <person name="Wang Y."/>
        </authorList>
    </citation>
    <scope>NUCLEOTIDE SEQUENCE</scope>
    <source>
        <strain evidence="4">NBD1</strain>
    </source>
</reference>
<dbReference type="GO" id="GO:0015074">
    <property type="term" value="P:DNA integration"/>
    <property type="evidence" value="ECO:0007669"/>
    <property type="project" value="InterPro"/>
</dbReference>
<dbReference type="EMBL" id="BK067787">
    <property type="protein sequence ID" value="DBA51941.1"/>
    <property type="molecule type" value="Genomic_DNA"/>
</dbReference>
<dbReference type="Pfam" id="PF00589">
    <property type="entry name" value="Phage_integrase"/>
    <property type="match status" value="1"/>
</dbReference>
<dbReference type="Gene3D" id="1.10.443.10">
    <property type="entry name" value="Intergrase catalytic core"/>
    <property type="match status" value="1"/>
</dbReference>
<proteinExistence type="inferred from homology"/>
<accession>A0AAT9J7C6</accession>
<evidence type="ECO:0000256" key="2">
    <source>
        <dbReference type="ARBA" id="ARBA00023172"/>
    </source>
</evidence>
<dbReference type="GO" id="GO:0003677">
    <property type="term" value="F:DNA binding"/>
    <property type="evidence" value="ECO:0007669"/>
    <property type="project" value="InterPro"/>
</dbReference>